<reference evidence="2" key="1">
    <citation type="submission" date="2017-03" db="EMBL/GenBank/DDBJ databases">
        <title>Phytopthora megakarya and P. palmivora, two closely related causual agents of cacao black pod achieved similar genome size and gene model numbers by different mechanisms.</title>
        <authorList>
            <person name="Ali S."/>
            <person name="Shao J."/>
            <person name="Larry D.J."/>
            <person name="Kronmiller B."/>
            <person name="Shen D."/>
            <person name="Strem M.D."/>
            <person name="Melnick R.L."/>
            <person name="Guiltinan M.J."/>
            <person name="Tyler B.M."/>
            <person name="Meinhardt L.W."/>
            <person name="Bailey B.A."/>
        </authorList>
    </citation>
    <scope>NUCLEOTIDE SEQUENCE [LARGE SCALE GENOMIC DNA]</scope>
    <source>
        <strain evidence="2">zdho120</strain>
    </source>
</reference>
<proteinExistence type="predicted"/>
<dbReference type="EMBL" id="NBNE01000118">
    <property type="protein sequence ID" value="OWZ22676.1"/>
    <property type="molecule type" value="Genomic_DNA"/>
</dbReference>
<evidence type="ECO:0000313" key="2">
    <source>
        <dbReference type="Proteomes" id="UP000198211"/>
    </source>
</evidence>
<dbReference type="Gene3D" id="3.30.420.10">
    <property type="entry name" value="Ribonuclease H-like superfamily/Ribonuclease H"/>
    <property type="match status" value="1"/>
</dbReference>
<dbReference type="Proteomes" id="UP000198211">
    <property type="component" value="Unassembled WGS sequence"/>
</dbReference>
<sequence>MDDALTEIAPRKEPKRRIQATILTVDREEELWVVSFDGSARVKGGGGAFSAIVWSLHGWEVVKATSGYLESLAVNEAEYNGLILGLDMLEGLDRKRLVTALCGDSNLVIRQVRGEIDCKAPGLTL</sequence>
<protein>
    <recommendedName>
        <fullName evidence="3">RNase H type-1 domain-containing protein</fullName>
    </recommendedName>
</protein>
<dbReference type="InterPro" id="IPR036397">
    <property type="entry name" value="RNaseH_sf"/>
</dbReference>
<dbReference type="SUPFAM" id="SSF53098">
    <property type="entry name" value="Ribonuclease H-like"/>
    <property type="match status" value="1"/>
</dbReference>
<gene>
    <name evidence="1" type="ORF">PHMEG_0002590</name>
</gene>
<accession>A0A225WYE1</accession>
<evidence type="ECO:0008006" key="3">
    <source>
        <dbReference type="Google" id="ProtNLM"/>
    </source>
</evidence>
<dbReference type="GO" id="GO:0003676">
    <property type="term" value="F:nucleic acid binding"/>
    <property type="evidence" value="ECO:0007669"/>
    <property type="project" value="InterPro"/>
</dbReference>
<evidence type="ECO:0000313" key="1">
    <source>
        <dbReference type="EMBL" id="OWZ22676.1"/>
    </source>
</evidence>
<dbReference type="InterPro" id="IPR012337">
    <property type="entry name" value="RNaseH-like_sf"/>
</dbReference>
<keyword evidence="2" id="KW-1185">Reference proteome</keyword>
<dbReference type="AlphaFoldDB" id="A0A225WYE1"/>
<organism evidence="1 2">
    <name type="scientific">Phytophthora megakarya</name>
    <dbReference type="NCBI Taxonomy" id="4795"/>
    <lineage>
        <taxon>Eukaryota</taxon>
        <taxon>Sar</taxon>
        <taxon>Stramenopiles</taxon>
        <taxon>Oomycota</taxon>
        <taxon>Peronosporomycetes</taxon>
        <taxon>Peronosporales</taxon>
        <taxon>Peronosporaceae</taxon>
        <taxon>Phytophthora</taxon>
    </lineage>
</organism>
<name>A0A225WYE1_9STRA</name>
<comment type="caution">
    <text evidence="1">The sequence shown here is derived from an EMBL/GenBank/DDBJ whole genome shotgun (WGS) entry which is preliminary data.</text>
</comment>
<dbReference type="OrthoDB" id="124958at2759"/>